<feature type="compositionally biased region" description="Acidic residues" evidence="1">
    <location>
        <begin position="1"/>
        <end position="10"/>
    </location>
</feature>
<name>A0ABP9G5S9_9ACTN</name>
<dbReference type="EMBL" id="BAABIK010000002">
    <property type="protein sequence ID" value="GAA4929570.1"/>
    <property type="molecule type" value="Genomic_DNA"/>
</dbReference>
<feature type="transmembrane region" description="Helical" evidence="2">
    <location>
        <begin position="435"/>
        <end position="453"/>
    </location>
</feature>
<gene>
    <name evidence="3" type="ORF">GCM10023224_06380</name>
</gene>
<dbReference type="RefSeq" id="WP_345555387.1">
    <property type="nucleotide sequence ID" value="NZ_BAABIK010000002.1"/>
</dbReference>
<accession>A0ABP9G5S9</accession>
<keyword evidence="2" id="KW-0472">Membrane</keyword>
<feature type="transmembrane region" description="Helical" evidence="2">
    <location>
        <begin position="387"/>
        <end position="414"/>
    </location>
</feature>
<sequence length="521" mass="56728">MKGDDEDDETGAPGGIRNVSTGDAANVIQAGHVHGGIHVHGPSPADPAAPRPLILAGTPHLTRHELAATLRGHWGQARHRFFAAMGTPEAPSEGWSDLVSWLRQFDDPDHDDVEGRIELIDHYLKDTALSPDVKLLHLLRWLAPEGPVVYRGRRIGAGLLIDACRPGPTDDRGGDPGLYADVRKHRLLDVFARFTRLRALTGVQSRWDDAWRTWRAAAQRVPGLPEEIRAWAGADARRPLLLTVLPYARAAEALREAAAATAEPDTADAHWCPWFPRLVEAMGGPERPPALVARSACGAFAMRVAGAERHRARTEDELGRRRRSAVEERRRREQEWRDYEAARLAPAARWRAAGRGAVWVAMWCAPGVAAAWLIWGPLLGTPDIARLVLYQAVAATAAGMGVRAALAAKLGGAYRPPISSPHRWMPTGAADVRRAAVRLAGFGVFLFLVGNTAHDFVLRREEAAIGPSPGFSLGLAVTGAFLLGFAVLAAMMTAVACAGLQSWDEEHRERRRAHLEGSREH</sequence>
<evidence type="ECO:0000313" key="4">
    <source>
        <dbReference type="Proteomes" id="UP001499993"/>
    </source>
</evidence>
<evidence type="ECO:0000313" key="3">
    <source>
        <dbReference type="EMBL" id="GAA4929570.1"/>
    </source>
</evidence>
<proteinExistence type="predicted"/>
<feature type="transmembrane region" description="Helical" evidence="2">
    <location>
        <begin position="356"/>
        <end position="375"/>
    </location>
</feature>
<evidence type="ECO:0000256" key="2">
    <source>
        <dbReference type="SAM" id="Phobius"/>
    </source>
</evidence>
<feature type="transmembrane region" description="Helical" evidence="2">
    <location>
        <begin position="473"/>
        <end position="500"/>
    </location>
</feature>
<protein>
    <submittedName>
        <fullName evidence="3">Uncharacterized protein</fullName>
    </submittedName>
</protein>
<reference evidence="4" key="1">
    <citation type="journal article" date="2019" name="Int. J. Syst. Evol. Microbiol.">
        <title>The Global Catalogue of Microorganisms (GCM) 10K type strain sequencing project: providing services to taxonomists for standard genome sequencing and annotation.</title>
        <authorList>
            <consortium name="The Broad Institute Genomics Platform"/>
            <consortium name="The Broad Institute Genome Sequencing Center for Infectious Disease"/>
            <person name="Wu L."/>
            <person name="Ma J."/>
        </authorList>
    </citation>
    <scope>NUCLEOTIDE SEQUENCE [LARGE SCALE GENOMIC DNA]</scope>
    <source>
        <strain evidence="4">JCM 18123</strain>
    </source>
</reference>
<feature type="region of interest" description="Disordered" evidence="1">
    <location>
        <begin position="1"/>
        <end position="21"/>
    </location>
</feature>
<feature type="region of interest" description="Disordered" evidence="1">
    <location>
        <begin position="34"/>
        <end position="54"/>
    </location>
</feature>
<dbReference type="Proteomes" id="UP001499993">
    <property type="component" value="Unassembled WGS sequence"/>
</dbReference>
<evidence type="ECO:0000256" key="1">
    <source>
        <dbReference type="SAM" id="MobiDB-lite"/>
    </source>
</evidence>
<organism evidence="3 4">
    <name type="scientific">Streptomonospora halophila</name>
    <dbReference type="NCBI Taxonomy" id="427369"/>
    <lineage>
        <taxon>Bacteria</taxon>
        <taxon>Bacillati</taxon>
        <taxon>Actinomycetota</taxon>
        <taxon>Actinomycetes</taxon>
        <taxon>Streptosporangiales</taxon>
        <taxon>Nocardiopsidaceae</taxon>
        <taxon>Streptomonospora</taxon>
    </lineage>
</organism>
<keyword evidence="4" id="KW-1185">Reference proteome</keyword>
<comment type="caution">
    <text evidence="3">The sequence shown here is derived from an EMBL/GenBank/DDBJ whole genome shotgun (WGS) entry which is preliminary data.</text>
</comment>
<keyword evidence="2" id="KW-1133">Transmembrane helix</keyword>
<keyword evidence="2" id="KW-0812">Transmembrane</keyword>